<reference evidence="2" key="1">
    <citation type="journal article" date="2023" name="Mol. Phylogenet. Evol.">
        <title>Genome-scale phylogeny and comparative genomics of the fungal order Sordariales.</title>
        <authorList>
            <person name="Hensen N."/>
            <person name="Bonometti L."/>
            <person name="Westerberg I."/>
            <person name="Brannstrom I.O."/>
            <person name="Guillou S."/>
            <person name="Cros-Aarteil S."/>
            <person name="Calhoun S."/>
            <person name="Haridas S."/>
            <person name="Kuo A."/>
            <person name="Mondo S."/>
            <person name="Pangilinan J."/>
            <person name="Riley R."/>
            <person name="LaButti K."/>
            <person name="Andreopoulos B."/>
            <person name="Lipzen A."/>
            <person name="Chen C."/>
            <person name="Yan M."/>
            <person name="Daum C."/>
            <person name="Ng V."/>
            <person name="Clum A."/>
            <person name="Steindorff A."/>
            <person name="Ohm R.A."/>
            <person name="Martin F."/>
            <person name="Silar P."/>
            <person name="Natvig D.O."/>
            <person name="Lalanne C."/>
            <person name="Gautier V."/>
            <person name="Ament-Velasquez S.L."/>
            <person name="Kruys A."/>
            <person name="Hutchinson M.I."/>
            <person name="Powell A.J."/>
            <person name="Barry K."/>
            <person name="Miller A.N."/>
            <person name="Grigoriev I.V."/>
            <person name="Debuchy R."/>
            <person name="Gladieux P."/>
            <person name="Hiltunen Thoren M."/>
            <person name="Johannesson H."/>
        </authorList>
    </citation>
    <scope>NUCLEOTIDE SEQUENCE</scope>
    <source>
        <strain evidence="2">CBS 626.80</strain>
    </source>
</reference>
<proteinExistence type="predicted"/>
<feature type="compositionally biased region" description="Low complexity" evidence="1">
    <location>
        <begin position="264"/>
        <end position="277"/>
    </location>
</feature>
<accession>A0AAN6SB00</accession>
<evidence type="ECO:0000313" key="2">
    <source>
        <dbReference type="EMBL" id="KAK3947014.1"/>
    </source>
</evidence>
<comment type="caution">
    <text evidence="2">The sequence shown here is derived from an EMBL/GenBank/DDBJ whole genome shotgun (WGS) entry which is preliminary data.</text>
</comment>
<dbReference type="Proteomes" id="UP001303222">
    <property type="component" value="Unassembled WGS sequence"/>
</dbReference>
<gene>
    <name evidence="2" type="ORF">QBC32DRAFT_386373</name>
</gene>
<protein>
    <submittedName>
        <fullName evidence="2">Uncharacterized protein</fullName>
    </submittedName>
</protein>
<name>A0AAN6SB00_9PEZI</name>
<feature type="region of interest" description="Disordered" evidence="1">
    <location>
        <begin position="264"/>
        <end position="457"/>
    </location>
</feature>
<keyword evidence="3" id="KW-1185">Reference proteome</keyword>
<feature type="region of interest" description="Disordered" evidence="1">
    <location>
        <begin position="123"/>
        <end position="168"/>
    </location>
</feature>
<dbReference type="AlphaFoldDB" id="A0AAN6SB00"/>
<evidence type="ECO:0000256" key="1">
    <source>
        <dbReference type="SAM" id="MobiDB-lite"/>
    </source>
</evidence>
<sequence>MTRTNRTEAFRIHHQGFVYFPYMPPSEQYPALAVTRKFGRKPKIEPEDVDLTQREMSGFVSVYPRLYQVPKTMQERIGRWYLANRNLADSWPLDGFWNAAEDDAHDQIVVREPGVPPEVKKMAGIEDSVNKPAPAPKEKKPKPPKPQREKPVESKTSTSNASKATPFPPSVVARCQELEQWSQQEYFAAELKAAERSFSYIHGWVEDAQSGGRSPSKVQLDELLSFASSALTRVSEAVKISSAVVEDLGSAPAPLIHPAFMAWQQQQKQGQQQTMGQEIDPQPHAENTKRPFEVAEAEMEEDKEPTTQAGPSGAGKVRKLSSYRSAPESRSADSTPLPHRGYNRTGPSLPGSRAVSASAPIHPAFLQQYASQQAQPIPTNHTHSSFMVAPMHGSALGYLPMGDDNDDHHPESASESGGDSDDQGDNGDDHQEDEEDDDDDGGDSEDDGDNSDDDASD</sequence>
<reference evidence="2" key="2">
    <citation type="submission" date="2023-06" db="EMBL/GenBank/DDBJ databases">
        <authorList>
            <consortium name="Lawrence Berkeley National Laboratory"/>
            <person name="Mondo S.J."/>
            <person name="Hensen N."/>
            <person name="Bonometti L."/>
            <person name="Westerberg I."/>
            <person name="Brannstrom I.O."/>
            <person name="Guillou S."/>
            <person name="Cros-Aarteil S."/>
            <person name="Calhoun S."/>
            <person name="Haridas S."/>
            <person name="Kuo A."/>
            <person name="Pangilinan J."/>
            <person name="Riley R."/>
            <person name="Labutti K."/>
            <person name="Andreopoulos B."/>
            <person name="Lipzen A."/>
            <person name="Chen C."/>
            <person name="Yanf M."/>
            <person name="Daum C."/>
            <person name="Ng V."/>
            <person name="Clum A."/>
            <person name="Steindorff A."/>
            <person name="Ohm R."/>
            <person name="Martin F."/>
            <person name="Silar P."/>
            <person name="Natvig D."/>
            <person name="Lalanne C."/>
            <person name="Gautier V."/>
            <person name="Ament-Velasquez S.L."/>
            <person name="Kruys A."/>
            <person name="Hutchinson M.I."/>
            <person name="Powell A.J."/>
            <person name="Barry K."/>
            <person name="Miller A.N."/>
            <person name="Grigoriev I.V."/>
            <person name="Debuchy R."/>
            <person name="Gladieux P."/>
            <person name="Thoren M.H."/>
            <person name="Johannesson H."/>
        </authorList>
    </citation>
    <scope>NUCLEOTIDE SEQUENCE</scope>
    <source>
        <strain evidence="2">CBS 626.80</strain>
    </source>
</reference>
<feature type="compositionally biased region" description="Basic and acidic residues" evidence="1">
    <location>
        <begin position="281"/>
        <end position="293"/>
    </location>
</feature>
<feature type="compositionally biased region" description="Polar residues" evidence="1">
    <location>
        <begin position="368"/>
        <end position="385"/>
    </location>
</feature>
<organism evidence="2 3">
    <name type="scientific">Pseudoneurospora amorphoporcata</name>
    <dbReference type="NCBI Taxonomy" id="241081"/>
    <lineage>
        <taxon>Eukaryota</taxon>
        <taxon>Fungi</taxon>
        <taxon>Dikarya</taxon>
        <taxon>Ascomycota</taxon>
        <taxon>Pezizomycotina</taxon>
        <taxon>Sordariomycetes</taxon>
        <taxon>Sordariomycetidae</taxon>
        <taxon>Sordariales</taxon>
        <taxon>Sordariaceae</taxon>
        <taxon>Pseudoneurospora</taxon>
    </lineage>
</organism>
<evidence type="ECO:0000313" key="3">
    <source>
        <dbReference type="Proteomes" id="UP001303222"/>
    </source>
</evidence>
<feature type="compositionally biased region" description="Acidic residues" evidence="1">
    <location>
        <begin position="418"/>
        <end position="457"/>
    </location>
</feature>
<feature type="compositionally biased region" description="Low complexity" evidence="1">
    <location>
        <begin position="154"/>
        <end position="165"/>
    </location>
</feature>
<dbReference type="EMBL" id="MU859444">
    <property type="protein sequence ID" value="KAK3947014.1"/>
    <property type="molecule type" value="Genomic_DNA"/>
</dbReference>